<evidence type="ECO:0000256" key="11">
    <source>
        <dbReference type="RuleBase" id="RU362007"/>
    </source>
</evidence>
<feature type="domain" description="Hexokinase N-terminal" evidence="13">
    <location>
        <begin position="48"/>
        <end position="190"/>
    </location>
</feature>
<dbReference type="GO" id="GO:0001678">
    <property type="term" value="P:intracellular glucose homeostasis"/>
    <property type="evidence" value="ECO:0007669"/>
    <property type="project" value="InterPro"/>
</dbReference>
<dbReference type="PANTHER" id="PTHR19443">
    <property type="entry name" value="HEXOKINASE"/>
    <property type="match status" value="1"/>
</dbReference>
<dbReference type="InterPro" id="IPR022672">
    <property type="entry name" value="Hexokinase_N"/>
</dbReference>
<comment type="catalytic activity">
    <reaction evidence="9">
        <text>a D-hexose + ATP = a D-hexose 6-phosphate + ADP + H(+)</text>
        <dbReference type="Rhea" id="RHEA:22740"/>
        <dbReference type="ChEBI" id="CHEBI:4194"/>
        <dbReference type="ChEBI" id="CHEBI:15378"/>
        <dbReference type="ChEBI" id="CHEBI:30616"/>
        <dbReference type="ChEBI" id="CHEBI:229467"/>
        <dbReference type="ChEBI" id="CHEBI:456216"/>
        <dbReference type="EC" id="2.7.1.1"/>
    </reaction>
    <physiologicalReaction direction="left-to-right" evidence="9">
        <dbReference type="Rhea" id="RHEA:22741"/>
    </physiologicalReaction>
</comment>
<feature type="chain" id="PRO_5008770203" description="Phosphotransferase" evidence="12">
    <location>
        <begin position="23"/>
        <end position="418"/>
    </location>
</feature>
<protein>
    <recommendedName>
        <fullName evidence="11">Phosphotransferase</fullName>
        <ecNumber evidence="11">2.7.1.-</ecNumber>
    </recommendedName>
</protein>
<dbReference type="GO" id="GO:0008865">
    <property type="term" value="F:fructokinase activity"/>
    <property type="evidence" value="ECO:0007669"/>
    <property type="project" value="TreeGrafter"/>
</dbReference>
<dbReference type="Pfam" id="PF00349">
    <property type="entry name" value="Hexokinase_1"/>
    <property type="match status" value="1"/>
</dbReference>
<dbReference type="RefSeq" id="XP_005824446.1">
    <property type="nucleotide sequence ID" value="XM_005824389.1"/>
</dbReference>
<comment type="similarity">
    <text evidence="3 11">Belongs to the hexokinase family.</text>
</comment>
<keyword evidence="4 11" id="KW-0808">Transferase</keyword>
<dbReference type="GO" id="GO:0005739">
    <property type="term" value="C:mitochondrion"/>
    <property type="evidence" value="ECO:0007669"/>
    <property type="project" value="TreeGrafter"/>
</dbReference>
<dbReference type="EnsemblProtists" id="EKX37466">
    <property type="protein sequence ID" value="EKX37466"/>
    <property type="gene ID" value="GUITHDRAFT_116430"/>
</dbReference>
<dbReference type="GO" id="GO:0005536">
    <property type="term" value="F:D-glucose binding"/>
    <property type="evidence" value="ECO:0007669"/>
    <property type="project" value="InterPro"/>
</dbReference>
<evidence type="ECO:0000256" key="12">
    <source>
        <dbReference type="SAM" id="SignalP"/>
    </source>
</evidence>
<evidence type="ECO:0000256" key="6">
    <source>
        <dbReference type="ARBA" id="ARBA00022777"/>
    </source>
</evidence>
<dbReference type="AlphaFoldDB" id="L1IMH7"/>
<reference evidence="15 17" key="1">
    <citation type="journal article" date="2012" name="Nature">
        <title>Algal genomes reveal evolutionary mosaicism and the fate of nucleomorphs.</title>
        <authorList>
            <consortium name="DOE Joint Genome Institute"/>
            <person name="Curtis B.A."/>
            <person name="Tanifuji G."/>
            <person name="Burki F."/>
            <person name="Gruber A."/>
            <person name="Irimia M."/>
            <person name="Maruyama S."/>
            <person name="Arias M.C."/>
            <person name="Ball S.G."/>
            <person name="Gile G.H."/>
            <person name="Hirakawa Y."/>
            <person name="Hopkins J.F."/>
            <person name="Kuo A."/>
            <person name="Rensing S.A."/>
            <person name="Schmutz J."/>
            <person name="Symeonidi A."/>
            <person name="Elias M."/>
            <person name="Eveleigh R.J."/>
            <person name="Herman E.K."/>
            <person name="Klute M.J."/>
            <person name="Nakayama T."/>
            <person name="Obornik M."/>
            <person name="Reyes-Prieto A."/>
            <person name="Armbrust E.V."/>
            <person name="Aves S.J."/>
            <person name="Beiko R.G."/>
            <person name="Coutinho P."/>
            <person name="Dacks J.B."/>
            <person name="Durnford D.G."/>
            <person name="Fast N.M."/>
            <person name="Green B.R."/>
            <person name="Grisdale C.J."/>
            <person name="Hempel F."/>
            <person name="Henrissat B."/>
            <person name="Hoppner M.P."/>
            <person name="Ishida K."/>
            <person name="Kim E."/>
            <person name="Koreny L."/>
            <person name="Kroth P.G."/>
            <person name="Liu Y."/>
            <person name="Malik S.B."/>
            <person name="Maier U.G."/>
            <person name="McRose D."/>
            <person name="Mock T."/>
            <person name="Neilson J.A."/>
            <person name="Onodera N.T."/>
            <person name="Poole A.M."/>
            <person name="Pritham E.J."/>
            <person name="Richards T.A."/>
            <person name="Rocap G."/>
            <person name="Roy S.W."/>
            <person name="Sarai C."/>
            <person name="Schaack S."/>
            <person name="Shirato S."/>
            <person name="Slamovits C.H."/>
            <person name="Spencer D.F."/>
            <person name="Suzuki S."/>
            <person name="Worden A.Z."/>
            <person name="Zauner S."/>
            <person name="Barry K."/>
            <person name="Bell C."/>
            <person name="Bharti A.K."/>
            <person name="Crow J.A."/>
            <person name="Grimwood J."/>
            <person name="Kramer R."/>
            <person name="Lindquist E."/>
            <person name="Lucas S."/>
            <person name="Salamov A."/>
            <person name="McFadden G.I."/>
            <person name="Lane C.E."/>
            <person name="Keeling P.J."/>
            <person name="Gray M.W."/>
            <person name="Grigoriev I.V."/>
            <person name="Archibald J.M."/>
        </authorList>
    </citation>
    <scope>NUCLEOTIDE SEQUENCE</scope>
    <source>
        <strain evidence="15 17">CCMP2712</strain>
    </source>
</reference>
<keyword evidence="7 11" id="KW-0067">ATP-binding</keyword>
<reference evidence="16" key="3">
    <citation type="submission" date="2015-06" db="UniProtKB">
        <authorList>
            <consortium name="EnsemblProtists"/>
        </authorList>
    </citation>
    <scope>IDENTIFICATION</scope>
</reference>
<evidence type="ECO:0000313" key="16">
    <source>
        <dbReference type="EnsemblProtists" id="EKX37466"/>
    </source>
</evidence>
<gene>
    <name evidence="15" type="ORF">GUITHDRAFT_116430</name>
</gene>
<accession>L1IMH7</accession>
<dbReference type="PRINTS" id="PR00475">
    <property type="entry name" value="HEXOKINASE"/>
</dbReference>
<evidence type="ECO:0000256" key="8">
    <source>
        <dbReference type="ARBA" id="ARBA00023152"/>
    </source>
</evidence>
<dbReference type="PANTHER" id="PTHR19443:SF16">
    <property type="entry name" value="HEXOKINASE TYPE 1-RELATED"/>
    <property type="match status" value="1"/>
</dbReference>
<dbReference type="HOGENOM" id="CLU_014393_5_1_1"/>
<keyword evidence="8 11" id="KW-0324">Glycolysis</keyword>
<dbReference type="PaxDb" id="55529-EKX37466"/>
<dbReference type="UniPathway" id="UPA00109">
    <property type="reaction ID" value="UER00180"/>
</dbReference>
<evidence type="ECO:0000256" key="4">
    <source>
        <dbReference type="ARBA" id="ARBA00022679"/>
    </source>
</evidence>
<dbReference type="STRING" id="905079.L1IMH7"/>
<dbReference type="Gene3D" id="3.40.367.20">
    <property type="match status" value="1"/>
</dbReference>
<keyword evidence="6 11" id="KW-0418">Kinase</keyword>
<feature type="signal peptide" evidence="12">
    <location>
        <begin position="1"/>
        <end position="22"/>
    </location>
</feature>
<evidence type="ECO:0000256" key="1">
    <source>
        <dbReference type="ARBA" id="ARBA00004888"/>
    </source>
</evidence>
<comment type="pathway">
    <text evidence="1">Carbohydrate degradation; glycolysis; D-glyceraldehyde 3-phosphate and glycerone phosphate from D-glucose: step 1/4.</text>
</comment>
<evidence type="ECO:0000313" key="15">
    <source>
        <dbReference type="EMBL" id="EKX37466.1"/>
    </source>
</evidence>
<evidence type="ECO:0000256" key="10">
    <source>
        <dbReference type="ARBA" id="ARBA00047905"/>
    </source>
</evidence>
<dbReference type="PROSITE" id="PS51748">
    <property type="entry name" value="HEXOKINASE_2"/>
    <property type="match status" value="1"/>
</dbReference>
<dbReference type="SUPFAM" id="SSF53067">
    <property type="entry name" value="Actin-like ATPase domain"/>
    <property type="match status" value="2"/>
</dbReference>
<evidence type="ECO:0000259" key="14">
    <source>
        <dbReference type="Pfam" id="PF03727"/>
    </source>
</evidence>
<dbReference type="GeneID" id="17294183"/>
<dbReference type="OMA" id="ADCVQQF"/>
<evidence type="ECO:0000256" key="2">
    <source>
        <dbReference type="ARBA" id="ARBA00005028"/>
    </source>
</evidence>
<evidence type="ECO:0000256" key="5">
    <source>
        <dbReference type="ARBA" id="ARBA00022741"/>
    </source>
</evidence>
<dbReference type="EC" id="2.7.1.-" evidence="11"/>
<dbReference type="KEGG" id="gtt:GUITHDRAFT_116430"/>
<comment type="pathway">
    <text evidence="2">Carbohydrate metabolism; hexose metabolism.</text>
</comment>
<comment type="catalytic activity">
    <reaction evidence="10">
        <text>D-fructose + ATP = D-fructose 6-phosphate + ADP + H(+)</text>
        <dbReference type="Rhea" id="RHEA:16125"/>
        <dbReference type="ChEBI" id="CHEBI:15378"/>
        <dbReference type="ChEBI" id="CHEBI:30616"/>
        <dbReference type="ChEBI" id="CHEBI:37721"/>
        <dbReference type="ChEBI" id="CHEBI:61527"/>
        <dbReference type="ChEBI" id="CHEBI:456216"/>
        <dbReference type="EC" id="2.7.1.1"/>
    </reaction>
    <physiologicalReaction direction="left-to-right" evidence="10">
        <dbReference type="Rhea" id="RHEA:16126"/>
    </physiologicalReaction>
</comment>
<dbReference type="InterPro" id="IPR001312">
    <property type="entry name" value="Hexokinase"/>
</dbReference>
<evidence type="ECO:0000256" key="3">
    <source>
        <dbReference type="ARBA" id="ARBA00009225"/>
    </source>
</evidence>
<evidence type="ECO:0000256" key="7">
    <source>
        <dbReference type="ARBA" id="ARBA00022840"/>
    </source>
</evidence>
<reference evidence="17" key="2">
    <citation type="submission" date="2012-11" db="EMBL/GenBank/DDBJ databases">
        <authorList>
            <person name="Kuo A."/>
            <person name="Curtis B.A."/>
            <person name="Tanifuji G."/>
            <person name="Burki F."/>
            <person name="Gruber A."/>
            <person name="Irimia M."/>
            <person name="Maruyama S."/>
            <person name="Arias M.C."/>
            <person name="Ball S.G."/>
            <person name="Gile G.H."/>
            <person name="Hirakawa Y."/>
            <person name="Hopkins J.F."/>
            <person name="Rensing S.A."/>
            <person name="Schmutz J."/>
            <person name="Symeonidi A."/>
            <person name="Elias M."/>
            <person name="Eveleigh R.J."/>
            <person name="Herman E.K."/>
            <person name="Klute M.J."/>
            <person name="Nakayama T."/>
            <person name="Obornik M."/>
            <person name="Reyes-Prieto A."/>
            <person name="Armbrust E.V."/>
            <person name="Aves S.J."/>
            <person name="Beiko R.G."/>
            <person name="Coutinho P."/>
            <person name="Dacks J.B."/>
            <person name="Durnford D.G."/>
            <person name="Fast N.M."/>
            <person name="Green B.R."/>
            <person name="Grisdale C."/>
            <person name="Hempe F."/>
            <person name="Henrissat B."/>
            <person name="Hoppner M.P."/>
            <person name="Ishida K.-I."/>
            <person name="Kim E."/>
            <person name="Koreny L."/>
            <person name="Kroth P.G."/>
            <person name="Liu Y."/>
            <person name="Malik S.-B."/>
            <person name="Maier U.G."/>
            <person name="McRose D."/>
            <person name="Mock T."/>
            <person name="Neilson J.A."/>
            <person name="Onodera N.T."/>
            <person name="Poole A.M."/>
            <person name="Pritham E.J."/>
            <person name="Richards T.A."/>
            <person name="Rocap G."/>
            <person name="Roy S.W."/>
            <person name="Sarai C."/>
            <person name="Schaack S."/>
            <person name="Shirato S."/>
            <person name="Slamovits C.H."/>
            <person name="Spencer D.F."/>
            <person name="Suzuki S."/>
            <person name="Worden A.Z."/>
            <person name="Zauner S."/>
            <person name="Barry K."/>
            <person name="Bell C."/>
            <person name="Bharti A.K."/>
            <person name="Crow J.A."/>
            <person name="Grimwood J."/>
            <person name="Kramer R."/>
            <person name="Lindquist E."/>
            <person name="Lucas S."/>
            <person name="Salamov A."/>
            <person name="McFadden G.I."/>
            <person name="Lane C.E."/>
            <person name="Keeling P.J."/>
            <person name="Gray M.W."/>
            <person name="Grigoriev I.V."/>
            <person name="Archibald J.M."/>
        </authorList>
    </citation>
    <scope>NUCLEOTIDE SEQUENCE</scope>
    <source>
        <strain evidence="17">CCMP2712</strain>
    </source>
</reference>
<dbReference type="GO" id="GO:0004340">
    <property type="term" value="F:glucokinase activity"/>
    <property type="evidence" value="ECO:0007669"/>
    <property type="project" value="TreeGrafter"/>
</dbReference>
<dbReference type="Gene3D" id="1.10.287.1250">
    <property type="match status" value="1"/>
</dbReference>
<dbReference type="GO" id="GO:0005829">
    <property type="term" value="C:cytosol"/>
    <property type="evidence" value="ECO:0007669"/>
    <property type="project" value="TreeGrafter"/>
</dbReference>
<evidence type="ECO:0000313" key="17">
    <source>
        <dbReference type="Proteomes" id="UP000011087"/>
    </source>
</evidence>
<dbReference type="EMBL" id="JH993059">
    <property type="protein sequence ID" value="EKX37466.1"/>
    <property type="molecule type" value="Genomic_DNA"/>
</dbReference>
<organism evidence="15">
    <name type="scientific">Guillardia theta (strain CCMP2712)</name>
    <name type="common">Cryptophyte</name>
    <dbReference type="NCBI Taxonomy" id="905079"/>
    <lineage>
        <taxon>Eukaryota</taxon>
        <taxon>Cryptophyceae</taxon>
        <taxon>Pyrenomonadales</taxon>
        <taxon>Geminigeraceae</taxon>
        <taxon>Guillardia</taxon>
    </lineage>
</organism>
<keyword evidence="5 11" id="KW-0547">Nucleotide-binding</keyword>
<dbReference type="Proteomes" id="UP000011087">
    <property type="component" value="Unassembled WGS sequence"/>
</dbReference>
<feature type="domain" description="Hexokinase C-terminal" evidence="14">
    <location>
        <begin position="192"/>
        <end position="412"/>
    </location>
</feature>
<dbReference type="Pfam" id="PF03727">
    <property type="entry name" value="Hexokinase_2"/>
    <property type="match status" value="1"/>
</dbReference>
<proteinExistence type="inferred from homology"/>
<dbReference type="InterPro" id="IPR022673">
    <property type="entry name" value="Hexokinase_C"/>
</dbReference>
<evidence type="ECO:0000256" key="9">
    <source>
        <dbReference type="ARBA" id="ARBA00044613"/>
    </source>
</evidence>
<dbReference type="GO" id="GO:0005524">
    <property type="term" value="F:ATP binding"/>
    <property type="evidence" value="ECO:0007669"/>
    <property type="project" value="UniProtKB-UniRule"/>
</dbReference>
<dbReference type="InterPro" id="IPR043129">
    <property type="entry name" value="ATPase_NBD"/>
</dbReference>
<dbReference type="Gene3D" id="3.30.420.40">
    <property type="match status" value="1"/>
</dbReference>
<keyword evidence="17" id="KW-1185">Reference proteome</keyword>
<evidence type="ECO:0000259" key="13">
    <source>
        <dbReference type="Pfam" id="PF00349"/>
    </source>
</evidence>
<dbReference type="eggNOG" id="KOG1369">
    <property type="taxonomic scope" value="Eukaryota"/>
</dbReference>
<keyword evidence="12" id="KW-0732">Signal</keyword>
<dbReference type="GO" id="GO:0006096">
    <property type="term" value="P:glycolytic process"/>
    <property type="evidence" value="ECO:0007669"/>
    <property type="project" value="UniProtKB-UniPathway"/>
</dbReference>
<name>L1IMH7_GUITC</name>
<dbReference type="OrthoDB" id="419537at2759"/>
<dbReference type="GO" id="GO:0006006">
    <property type="term" value="P:glucose metabolic process"/>
    <property type="evidence" value="ECO:0007669"/>
    <property type="project" value="TreeGrafter"/>
</dbReference>
<sequence length="418" mass="45291">MRTMRLILCVLFALNMVERAECGIPIIGGLLSALANRKQLDPAVKAAMENVEKQFSVDSEKLVKIKDEMIHQMKSGLQKNGDSPMLMLPTHLRKLPSGGEKGSFLALDLGGTNFRVLKVNLQGQGKVDVTQSKHRIAENMMYAPGKELFSFFAEKVKQMVPEAVGKDSPRVPLGFTFSFPVQQTAINVGRCTGTNLCFKQSVAKASKLYEAPAFSSSPSVVTWFSAPYAGKHEEHIINTEWGGFDSTMKVLPLLAYDVMLDSKSVNPGEHLYEKMISGMFLGEVVRLVASELIAKVMSKLEANNNINSCKKILRDIGVEKASDQDVQVLKKICTLVSSRAARLTAAGLAAVAEYLDRCSDCLVAVDGTLFLKYPKLEERIESALKELLGPKMGVRFLPASDGSGVGAALAAAAATQGA</sequence>